<dbReference type="InterPro" id="IPR036465">
    <property type="entry name" value="vWFA_dom_sf"/>
</dbReference>
<gene>
    <name evidence="2" type="ORF">G3M56_007755</name>
</gene>
<organism evidence="2 3">
    <name type="scientific">Sulfuriroseicoccus oceanibius</name>
    <dbReference type="NCBI Taxonomy" id="2707525"/>
    <lineage>
        <taxon>Bacteria</taxon>
        <taxon>Pseudomonadati</taxon>
        <taxon>Verrucomicrobiota</taxon>
        <taxon>Verrucomicrobiia</taxon>
        <taxon>Verrucomicrobiales</taxon>
        <taxon>Verrucomicrobiaceae</taxon>
        <taxon>Sulfuriroseicoccus</taxon>
    </lineage>
</organism>
<reference evidence="2 3" key="1">
    <citation type="submission" date="2020-12" db="EMBL/GenBank/DDBJ databases">
        <title>Sulforoseuscoccus oceanibium gen. nov., sp. nov., a representative of the phylum Verrucomicrobia with special cytoplasmic membrane, and proposal of Sulforoseuscoccusaceae fam. nov.</title>
        <authorList>
            <person name="Xi F."/>
        </authorList>
    </citation>
    <scope>NUCLEOTIDE SEQUENCE [LARGE SCALE GENOMIC DNA]</scope>
    <source>
        <strain evidence="2 3">T37</strain>
    </source>
</reference>
<accession>A0A6B3L261</accession>
<dbReference type="EMBL" id="CP066776">
    <property type="protein sequence ID" value="QQL46392.1"/>
    <property type="molecule type" value="Genomic_DNA"/>
</dbReference>
<evidence type="ECO:0000313" key="3">
    <source>
        <dbReference type="Proteomes" id="UP000475117"/>
    </source>
</evidence>
<dbReference type="InterPro" id="IPR002881">
    <property type="entry name" value="DUF58"/>
</dbReference>
<proteinExistence type="predicted"/>
<evidence type="ECO:0000313" key="2">
    <source>
        <dbReference type="EMBL" id="QQL46392.1"/>
    </source>
</evidence>
<dbReference type="Gene3D" id="3.40.50.410">
    <property type="entry name" value="von Willebrand factor, type A domain"/>
    <property type="match status" value="1"/>
</dbReference>
<dbReference type="PANTHER" id="PTHR33608">
    <property type="entry name" value="BLL2464 PROTEIN"/>
    <property type="match status" value="1"/>
</dbReference>
<evidence type="ECO:0000259" key="1">
    <source>
        <dbReference type="Pfam" id="PF01882"/>
    </source>
</evidence>
<protein>
    <submittedName>
        <fullName evidence="2">DUF58 domain-containing protein</fullName>
    </submittedName>
</protein>
<name>A0A6B3L261_9BACT</name>
<dbReference type="Proteomes" id="UP000475117">
    <property type="component" value="Chromosome"/>
</dbReference>
<dbReference type="Pfam" id="PF01882">
    <property type="entry name" value="DUF58"/>
    <property type="match status" value="1"/>
</dbReference>
<keyword evidence="3" id="KW-1185">Reference proteome</keyword>
<dbReference type="SUPFAM" id="SSF53300">
    <property type="entry name" value="vWA-like"/>
    <property type="match status" value="1"/>
</dbReference>
<dbReference type="KEGG" id="soa:G3M56_007755"/>
<dbReference type="PANTHER" id="PTHR33608:SF7">
    <property type="entry name" value="DUF58 DOMAIN-CONTAINING PROTEIN"/>
    <property type="match status" value="1"/>
</dbReference>
<feature type="domain" description="DUF58" evidence="1">
    <location>
        <begin position="22"/>
        <end position="227"/>
    </location>
</feature>
<dbReference type="AlphaFoldDB" id="A0A6B3L261"/>
<sequence>MLGTVAGRHKSPHRGSSVEFAEYRKYVPGDDTRRLDWRAYARSDRFYIKEFEAETNLRAYLVVDTSGSMAFSSGDGMTKLDYAKRLASSIAYLTLQGGDAIGMTRCNEAGNLSLPARRNPSHLEAIFDVLADSEPSGTTSLAETLHEVAEKVRQRALIIIISDFFCPPNELKDALQHLHFNKHDIATFHLLDPLELGFEFDRPQRFVDLEGNETIIADPNSIADRYHAALNQYLEQTRKNCHDCNADYQRVVTNTPYDEVLTKFLTARLPKKR</sequence>